<dbReference type="Gene3D" id="2.40.50.1070">
    <property type="match status" value="1"/>
</dbReference>
<feature type="binding site" evidence="4">
    <location>
        <position position="271"/>
    </location>
    <ligand>
        <name>S-adenosyl-L-methionine</name>
        <dbReference type="ChEBI" id="CHEBI:59789"/>
    </ligand>
</feature>
<gene>
    <name evidence="5" type="ORF">SAMN05216207_100665</name>
</gene>
<feature type="binding site" evidence="4">
    <location>
        <position position="295"/>
    </location>
    <ligand>
        <name>S-adenosyl-L-methionine</name>
        <dbReference type="ChEBI" id="CHEBI:59789"/>
    </ligand>
</feature>
<dbReference type="PANTHER" id="PTHR11061">
    <property type="entry name" value="RNA M5U METHYLTRANSFERASE"/>
    <property type="match status" value="1"/>
</dbReference>
<evidence type="ECO:0000256" key="4">
    <source>
        <dbReference type="PROSITE-ProRule" id="PRU01024"/>
    </source>
</evidence>
<feature type="binding site" evidence="4">
    <location>
        <position position="338"/>
    </location>
    <ligand>
        <name>S-adenosyl-L-methionine</name>
        <dbReference type="ChEBI" id="CHEBI:59789"/>
    </ligand>
</feature>
<protein>
    <submittedName>
        <fullName evidence="5">tRNA (Uracil-5-)-methyltransferase</fullName>
    </submittedName>
</protein>
<accession>A0A1I4VH86</accession>
<dbReference type="SUPFAM" id="SSF53335">
    <property type="entry name" value="S-adenosyl-L-methionine-dependent methyltransferases"/>
    <property type="match status" value="1"/>
</dbReference>
<evidence type="ECO:0000256" key="2">
    <source>
        <dbReference type="ARBA" id="ARBA00022679"/>
    </source>
</evidence>
<dbReference type="PROSITE" id="PS01231">
    <property type="entry name" value="TRMA_2"/>
    <property type="match status" value="1"/>
</dbReference>
<dbReference type="InterPro" id="IPR030391">
    <property type="entry name" value="MeTrfase_TrmA_CS"/>
</dbReference>
<dbReference type="STRING" id="260086.SAMN05216207_100665"/>
<feature type="binding site" evidence="4">
    <location>
        <position position="242"/>
    </location>
    <ligand>
        <name>S-adenosyl-L-methionine</name>
        <dbReference type="ChEBI" id="CHEBI:59789"/>
    </ligand>
</feature>
<evidence type="ECO:0000256" key="3">
    <source>
        <dbReference type="ARBA" id="ARBA00022691"/>
    </source>
</evidence>
<dbReference type="EMBL" id="FOUY01000006">
    <property type="protein sequence ID" value="SFN00558.1"/>
    <property type="molecule type" value="Genomic_DNA"/>
</dbReference>
<evidence type="ECO:0000256" key="1">
    <source>
        <dbReference type="ARBA" id="ARBA00022603"/>
    </source>
</evidence>
<keyword evidence="1 4" id="KW-0489">Methyltransferase</keyword>
<dbReference type="InterPro" id="IPR029063">
    <property type="entry name" value="SAM-dependent_MTases_sf"/>
</dbReference>
<dbReference type="Proteomes" id="UP000199614">
    <property type="component" value="Unassembled WGS sequence"/>
</dbReference>
<dbReference type="AlphaFoldDB" id="A0A1I4VH86"/>
<dbReference type="GO" id="GO:0070475">
    <property type="term" value="P:rRNA base methylation"/>
    <property type="evidence" value="ECO:0007669"/>
    <property type="project" value="TreeGrafter"/>
</dbReference>
<dbReference type="PANTHER" id="PTHR11061:SF30">
    <property type="entry name" value="TRNA (URACIL(54)-C(5))-METHYLTRANSFERASE"/>
    <property type="match status" value="1"/>
</dbReference>
<evidence type="ECO:0000313" key="5">
    <source>
        <dbReference type="EMBL" id="SFN00558.1"/>
    </source>
</evidence>
<feature type="active site" description="Nucleophile" evidence="4">
    <location>
        <position position="365"/>
    </location>
</feature>
<evidence type="ECO:0000313" key="6">
    <source>
        <dbReference type="Proteomes" id="UP000199614"/>
    </source>
</evidence>
<dbReference type="SUPFAM" id="SSF50249">
    <property type="entry name" value="Nucleic acid-binding proteins"/>
    <property type="match status" value="1"/>
</dbReference>
<dbReference type="InterPro" id="IPR012340">
    <property type="entry name" value="NA-bd_OB-fold"/>
</dbReference>
<dbReference type="Gene3D" id="3.40.50.150">
    <property type="entry name" value="Vaccinia Virus protein VP39"/>
    <property type="match status" value="2"/>
</dbReference>
<name>A0A1I4VH86_PSUAM</name>
<dbReference type="Gene3D" id="2.40.50.140">
    <property type="entry name" value="Nucleic acid-binding proteins"/>
    <property type="match status" value="1"/>
</dbReference>
<organism evidence="5 6">
    <name type="scientific">Pseudonocardia ammonioxydans</name>
    <dbReference type="NCBI Taxonomy" id="260086"/>
    <lineage>
        <taxon>Bacteria</taxon>
        <taxon>Bacillati</taxon>
        <taxon>Actinomycetota</taxon>
        <taxon>Actinomycetes</taxon>
        <taxon>Pseudonocardiales</taxon>
        <taxon>Pseudonocardiaceae</taxon>
        <taxon>Pseudonocardia</taxon>
    </lineage>
</organism>
<keyword evidence="2 4" id="KW-0808">Transferase</keyword>
<dbReference type="RefSeq" id="WP_093339700.1">
    <property type="nucleotide sequence ID" value="NZ_FOUY01000006.1"/>
</dbReference>
<keyword evidence="3 4" id="KW-0949">S-adenosyl-L-methionine</keyword>
<keyword evidence="6" id="KW-1185">Reference proteome</keyword>
<comment type="similarity">
    <text evidence="4">Belongs to the class I-like SAM-binding methyltransferase superfamily. RNA M5U methyltransferase family.</text>
</comment>
<dbReference type="InterPro" id="IPR010280">
    <property type="entry name" value="U5_MeTrfase_fam"/>
</dbReference>
<dbReference type="PROSITE" id="PS51687">
    <property type="entry name" value="SAM_MT_RNA_M5U"/>
    <property type="match status" value="1"/>
</dbReference>
<sequence>MSPAQTIDWTDRMLEFTVGPVAHGGHCVARVVDDAPGSGEPTPDDRGRVVFVRHALPGERVRAVVTDDPGGSFCRADAVAVLEPSPDRVEPPCSWAGPGGCGGCDFQHATPAAQRELKTAVLREQLARLAAAAAESATVSFDEVVVEELPGGPLGWRTRVRLAVDDAGVPGLRAHRSHDVCEIGDCPLVPGGALEPVLERRFRPESEVDVTVDGDGAARIDAGATAHAAGRTWELSAGTFWQVHPALADTLAGVVRDWSGARTGGVAWDLYGGVGLLGSVLADQVGPDGTVLVVESAPSAVADGAAALADLPQVSFVRGRAEREISRLRPDPDVVVTDPPRTGLGRAAVQALAARRPQRIVHVACDPAALGRDLALFAGAGYRVAGLRAFDAFPMTHHMEAVALLERAD</sequence>
<dbReference type="Pfam" id="PF05958">
    <property type="entry name" value="tRNA_U5-meth_tr"/>
    <property type="match status" value="1"/>
</dbReference>
<proteinExistence type="inferred from homology"/>
<dbReference type="OrthoDB" id="9804590at2"/>
<reference evidence="5 6" key="1">
    <citation type="submission" date="2016-10" db="EMBL/GenBank/DDBJ databases">
        <authorList>
            <person name="de Groot N.N."/>
        </authorList>
    </citation>
    <scope>NUCLEOTIDE SEQUENCE [LARGE SCALE GENOMIC DNA]</scope>
    <source>
        <strain evidence="5 6">CGMCC 4.1877</strain>
    </source>
</reference>
<dbReference type="GO" id="GO:0070041">
    <property type="term" value="F:rRNA (uridine-C5-)-methyltransferase activity"/>
    <property type="evidence" value="ECO:0007669"/>
    <property type="project" value="TreeGrafter"/>
</dbReference>